<keyword evidence="2" id="KW-1185">Reference proteome</keyword>
<reference evidence="1 2" key="1">
    <citation type="submission" date="2019-03" db="EMBL/GenBank/DDBJ databases">
        <title>Genomic Encyclopedia of Type Strains, Phase IV (KMG-IV): sequencing the most valuable type-strain genomes for metagenomic binning, comparative biology and taxonomic classification.</title>
        <authorList>
            <person name="Goeker M."/>
        </authorList>
    </citation>
    <scope>NUCLEOTIDE SEQUENCE [LARGE SCALE GENOMIC DNA]</scope>
    <source>
        <strain evidence="1 2">DSM 25903</strain>
    </source>
</reference>
<evidence type="ECO:0008006" key="3">
    <source>
        <dbReference type="Google" id="ProtNLM"/>
    </source>
</evidence>
<name>A0A4R7BZ37_9HYPH</name>
<protein>
    <recommendedName>
        <fullName evidence="3">Invasion protein IalB</fullName>
    </recommendedName>
</protein>
<evidence type="ECO:0000313" key="2">
    <source>
        <dbReference type="Proteomes" id="UP000295122"/>
    </source>
</evidence>
<dbReference type="Pfam" id="PF06776">
    <property type="entry name" value="IalB"/>
    <property type="match status" value="1"/>
</dbReference>
<comment type="caution">
    <text evidence="1">The sequence shown here is derived from an EMBL/GenBank/DDBJ whole genome shotgun (WGS) entry which is preliminary data.</text>
</comment>
<dbReference type="OrthoDB" id="9806572at2"/>
<proteinExistence type="predicted"/>
<dbReference type="InterPro" id="IPR038696">
    <property type="entry name" value="IalB_sf"/>
</dbReference>
<dbReference type="Gene3D" id="2.60.40.1880">
    <property type="entry name" value="Invasion associated locus B (IalB) protein"/>
    <property type="match status" value="1"/>
</dbReference>
<evidence type="ECO:0000313" key="1">
    <source>
        <dbReference type="EMBL" id="TDR90035.1"/>
    </source>
</evidence>
<dbReference type="EMBL" id="SNZR01000013">
    <property type="protein sequence ID" value="TDR90035.1"/>
    <property type="molecule type" value="Genomic_DNA"/>
</dbReference>
<sequence length="174" mass="18510">MLLSLPLLGAAEAQTKRGAKDAAASGMPGGAKQVATFGDWGAYVAQNGRSRLCYALSEPKSRSPANIRDTKAYLFVSFRPAEKVQNEFAAILNFRTKEKGAGSLVVGNASFGIITMGQNAWIRSPTDEAAAINAMQKGGTMTLQAVSARGNKTSDRYSLQGFTQALEQAKRDCQ</sequence>
<dbReference type="Proteomes" id="UP000295122">
    <property type="component" value="Unassembled WGS sequence"/>
</dbReference>
<gene>
    <name evidence="1" type="ORF">EV668_2873</name>
</gene>
<organism evidence="1 2">
    <name type="scientific">Enterovirga rhinocerotis</name>
    <dbReference type="NCBI Taxonomy" id="1339210"/>
    <lineage>
        <taxon>Bacteria</taxon>
        <taxon>Pseudomonadati</taxon>
        <taxon>Pseudomonadota</taxon>
        <taxon>Alphaproteobacteria</taxon>
        <taxon>Hyphomicrobiales</taxon>
        <taxon>Methylobacteriaceae</taxon>
        <taxon>Enterovirga</taxon>
    </lineage>
</organism>
<dbReference type="RefSeq" id="WP_133771119.1">
    <property type="nucleotide sequence ID" value="NZ_SNZR01000013.1"/>
</dbReference>
<dbReference type="InterPro" id="IPR010642">
    <property type="entry name" value="Invasion_prot_B"/>
</dbReference>
<dbReference type="AlphaFoldDB" id="A0A4R7BZ37"/>
<accession>A0A4R7BZ37</accession>